<comment type="similarity">
    <text evidence="2 7">Belongs to the thioredoxin family. DsbC subfamily.</text>
</comment>
<dbReference type="EMBL" id="ATCF01000039">
    <property type="protein sequence ID" value="EPD97427.1"/>
    <property type="molecule type" value="Genomic_DNA"/>
</dbReference>
<gene>
    <name evidence="10" type="ORF">HMPREF1476_02482</name>
</gene>
<dbReference type="PANTHER" id="PTHR35272:SF3">
    <property type="entry name" value="THIOL:DISULFIDE INTERCHANGE PROTEIN DSBC"/>
    <property type="match status" value="1"/>
</dbReference>
<evidence type="ECO:0000256" key="3">
    <source>
        <dbReference type="ARBA" id="ARBA00022729"/>
    </source>
</evidence>
<dbReference type="Gene3D" id="3.40.30.10">
    <property type="entry name" value="Glutaredoxin"/>
    <property type="match status" value="1"/>
</dbReference>
<dbReference type="Pfam" id="PF10411">
    <property type="entry name" value="DsbC_N"/>
    <property type="match status" value="1"/>
</dbReference>
<evidence type="ECO:0000313" key="10">
    <source>
        <dbReference type="EMBL" id="EPD97427.1"/>
    </source>
</evidence>
<dbReference type="SUPFAM" id="SSF52833">
    <property type="entry name" value="Thioredoxin-like"/>
    <property type="match status" value="1"/>
</dbReference>
<reference evidence="10 11" key="1">
    <citation type="submission" date="2013-04" db="EMBL/GenBank/DDBJ databases">
        <title>The Genome Sequence of Sutterella wadsworthensis HGA0223.</title>
        <authorList>
            <consortium name="The Broad Institute Genomics Platform"/>
            <person name="Earl A."/>
            <person name="Ward D."/>
            <person name="Feldgarden M."/>
            <person name="Gevers D."/>
            <person name="Schmidt T.M."/>
            <person name="Dover J."/>
            <person name="Dai D."/>
            <person name="Walker B."/>
            <person name="Young S."/>
            <person name="Zeng Q."/>
            <person name="Gargeya S."/>
            <person name="Fitzgerald M."/>
            <person name="Haas B."/>
            <person name="Abouelleil A."/>
            <person name="Allen A.W."/>
            <person name="Alvarado L."/>
            <person name="Arachchi H.M."/>
            <person name="Berlin A.M."/>
            <person name="Chapman S.B."/>
            <person name="Gainer-Dewar J."/>
            <person name="Goldberg J."/>
            <person name="Griggs A."/>
            <person name="Gujja S."/>
            <person name="Hansen M."/>
            <person name="Howarth C."/>
            <person name="Imamovic A."/>
            <person name="Ireland A."/>
            <person name="Larimer J."/>
            <person name="McCowan C."/>
            <person name="Murphy C."/>
            <person name="Pearson M."/>
            <person name="Poon T.W."/>
            <person name="Priest M."/>
            <person name="Roberts A."/>
            <person name="Saif S."/>
            <person name="Shea T."/>
            <person name="Sisk P."/>
            <person name="Sykes S."/>
            <person name="Wortman J."/>
            <person name="Nusbaum C."/>
            <person name="Birren B."/>
        </authorList>
    </citation>
    <scope>NUCLEOTIDE SEQUENCE [LARGE SCALE GENOMIC DNA]</scope>
    <source>
        <strain evidence="10 11">HGA0223</strain>
    </source>
</reference>
<evidence type="ECO:0000259" key="9">
    <source>
        <dbReference type="Pfam" id="PF13098"/>
    </source>
</evidence>
<dbReference type="GO" id="GO:0042597">
    <property type="term" value="C:periplasmic space"/>
    <property type="evidence" value="ECO:0007669"/>
    <property type="project" value="UniProtKB-SubCell"/>
</dbReference>
<sequence>MAAISSLRALAATALPLLTIAAAQVQAAAIDAEAVREALMKNTGLKAESVQPSPIPGLWEVFIQDRLFYVDDKVGYVFSGSIIDTKTKTNQTQERLREFARENWSKWPRQDAVKQVFGKGQREVIVFSDANCTYCRSMERVFETVGNLTVWTFITPLIRGEQNNYEIVCAKDPSKAWADWMRRGITPPAAPQNCDSSVLTRNLKLAGRYSIGGAPTFFFPTGDRMTGAVSAEQFEGILAEQPTNGS</sequence>
<accession>S3BTC3</accession>
<comment type="subcellular location">
    <subcellularLocation>
        <location evidence="1 7">Periplasm</location>
    </subcellularLocation>
</comment>
<keyword evidence="6 7" id="KW-0676">Redox-active center</keyword>
<dbReference type="Pfam" id="PF13098">
    <property type="entry name" value="Thioredoxin_2"/>
    <property type="match status" value="1"/>
</dbReference>
<dbReference type="InterPro" id="IPR036249">
    <property type="entry name" value="Thioredoxin-like_sf"/>
</dbReference>
<dbReference type="InterPro" id="IPR033954">
    <property type="entry name" value="DiS-bond_Isoase_DsbC/G"/>
</dbReference>
<dbReference type="Gene3D" id="3.10.450.70">
    <property type="entry name" value="Disulphide bond isomerase, DsbC/G, N-terminal"/>
    <property type="match status" value="1"/>
</dbReference>
<dbReference type="InterPro" id="IPR009094">
    <property type="entry name" value="DiS-bond_isomerase_DsbC/G_N_sf"/>
</dbReference>
<evidence type="ECO:0000256" key="2">
    <source>
        <dbReference type="ARBA" id="ARBA00009813"/>
    </source>
</evidence>
<proteinExistence type="inferred from homology"/>
<dbReference type="SUPFAM" id="SSF54423">
    <property type="entry name" value="DsbC/DsbG N-terminal domain-like"/>
    <property type="match status" value="1"/>
</dbReference>
<keyword evidence="11" id="KW-1185">Reference proteome</keyword>
<evidence type="ECO:0000256" key="7">
    <source>
        <dbReference type="RuleBase" id="RU364038"/>
    </source>
</evidence>
<keyword evidence="3 7" id="KW-0732">Signal</keyword>
<dbReference type="eggNOG" id="COG1651">
    <property type="taxonomic scope" value="Bacteria"/>
</dbReference>
<comment type="caution">
    <text evidence="10">The sequence shown here is derived from an EMBL/GenBank/DDBJ whole genome shotgun (WGS) entry which is preliminary data.</text>
</comment>
<dbReference type="AlphaFoldDB" id="S3BTC3"/>
<evidence type="ECO:0000256" key="1">
    <source>
        <dbReference type="ARBA" id="ARBA00004418"/>
    </source>
</evidence>
<evidence type="ECO:0000256" key="5">
    <source>
        <dbReference type="ARBA" id="ARBA00023157"/>
    </source>
</evidence>
<evidence type="ECO:0000256" key="6">
    <source>
        <dbReference type="ARBA" id="ARBA00023284"/>
    </source>
</evidence>
<dbReference type="STRING" id="1203554.HMPREF1476_02482"/>
<dbReference type="InterPro" id="IPR012336">
    <property type="entry name" value="Thioredoxin-like_fold"/>
</dbReference>
<dbReference type="InterPro" id="IPR051470">
    <property type="entry name" value="Thiol:disulfide_interchange"/>
</dbReference>
<protein>
    <recommendedName>
        <fullName evidence="7">Thiol:disulfide interchange protein</fullName>
    </recommendedName>
</protein>
<feature type="signal peptide" evidence="7">
    <location>
        <begin position="1"/>
        <end position="27"/>
    </location>
</feature>
<dbReference type="Proteomes" id="UP000014400">
    <property type="component" value="Unassembled WGS sequence"/>
</dbReference>
<dbReference type="InterPro" id="IPR018950">
    <property type="entry name" value="DiS-bond_isomerase_DsbC/G_N"/>
</dbReference>
<dbReference type="CDD" id="cd03020">
    <property type="entry name" value="DsbA_DsbC_DsbG"/>
    <property type="match status" value="1"/>
</dbReference>
<organism evidence="10 11">
    <name type="scientific">Sutterella wadsworthensis HGA0223</name>
    <dbReference type="NCBI Taxonomy" id="1203554"/>
    <lineage>
        <taxon>Bacteria</taxon>
        <taxon>Pseudomonadati</taxon>
        <taxon>Pseudomonadota</taxon>
        <taxon>Betaproteobacteria</taxon>
        <taxon>Burkholderiales</taxon>
        <taxon>Sutterellaceae</taxon>
        <taxon>Sutterella</taxon>
    </lineage>
</organism>
<dbReference type="PATRIC" id="fig|1203554.3.peg.2557"/>
<feature type="domain" description="Thioredoxin-like fold" evidence="9">
    <location>
        <begin position="118"/>
        <end position="238"/>
    </location>
</feature>
<keyword evidence="4 7" id="KW-0574">Periplasm</keyword>
<evidence type="ECO:0000256" key="4">
    <source>
        <dbReference type="ARBA" id="ARBA00022764"/>
    </source>
</evidence>
<keyword evidence="5" id="KW-1015">Disulfide bond</keyword>
<name>S3BTC3_9BURK</name>
<evidence type="ECO:0000259" key="8">
    <source>
        <dbReference type="Pfam" id="PF10411"/>
    </source>
</evidence>
<dbReference type="PANTHER" id="PTHR35272">
    <property type="entry name" value="THIOL:DISULFIDE INTERCHANGE PROTEIN DSBC-RELATED"/>
    <property type="match status" value="1"/>
</dbReference>
<comment type="function">
    <text evidence="7">Required for disulfide bond formation in some periplasmic proteins. Acts by transferring its disulfide bond to other proteins and is reduced in the process.</text>
</comment>
<evidence type="ECO:0000313" key="11">
    <source>
        <dbReference type="Proteomes" id="UP000014400"/>
    </source>
</evidence>
<feature type="domain" description="Disulphide bond isomerase DsbC/G N-terminal" evidence="8">
    <location>
        <begin position="27"/>
        <end position="92"/>
    </location>
</feature>
<feature type="chain" id="PRO_5010003944" description="Thiol:disulfide interchange protein" evidence="7">
    <location>
        <begin position="28"/>
        <end position="246"/>
    </location>
</feature>
<dbReference type="HOGENOM" id="CLU_083593_1_1_4"/>
<dbReference type="RefSeq" id="WP_005431707.1">
    <property type="nucleotide sequence ID" value="NZ_KE150482.1"/>
</dbReference>